<name>A0A356LL67_9BURK</name>
<evidence type="ECO:0000256" key="3">
    <source>
        <dbReference type="ARBA" id="ARBA00023163"/>
    </source>
</evidence>
<dbReference type="InterPro" id="IPR018060">
    <property type="entry name" value="HTH_AraC"/>
</dbReference>
<dbReference type="GO" id="GO:0003700">
    <property type="term" value="F:DNA-binding transcription factor activity"/>
    <property type="evidence" value="ECO:0007669"/>
    <property type="project" value="InterPro"/>
</dbReference>
<evidence type="ECO:0000256" key="2">
    <source>
        <dbReference type="ARBA" id="ARBA00023125"/>
    </source>
</evidence>
<accession>A0A356LL67</accession>
<dbReference type="PROSITE" id="PS00041">
    <property type="entry name" value="HTH_ARAC_FAMILY_1"/>
    <property type="match status" value="1"/>
</dbReference>
<dbReference type="InterPro" id="IPR009057">
    <property type="entry name" value="Homeodomain-like_sf"/>
</dbReference>
<dbReference type="PANTHER" id="PTHR46796">
    <property type="entry name" value="HTH-TYPE TRANSCRIPTIONAL ACTIVATOR RHAS-RELATED"/>
    <property type="match status" value="1"/>
</dbReference>
<dbReference type="SUPFAM" id="SSF46689">
    <property type="entry name" value="Homeodomain-like"/>
    <property type="match status" value="2"/>
</dbReference>
<dbReference type="PROSITE" id="PS01124">
    <property type="entry name" value="HTH_ARAC_FAMILY_2"/>
    <property type="match status" value="1"/>
</dbReference>
<dbReference type="SMART" id="SM00342">
    <property type="entry name" value="HTH_ARAC"/>
    <property type="match status" value="1"/>
</dbReference>
<dbReference type="Proteomes" id="UP000264036">
    <property type="component" value="Unassembled WGS sequence"/>
</dbReference>
<dbReference type="PANTHER" id="PTHR46796:SF7">
    <property type="entry name" value="ARAC FAMILY TRANSCRIPTIONAL REGULATOR"/>
    <property type="match status" value="1"/>
</dbReference>
<dbReference type="EMBL" id="DOEK01000044">
    <property type="protein sequence ID" value="HBP31773.1"/>
    <property type="molecule type" value="Genomic_DNA"/>
</dbReference>
<proteinExistence type="predicted"/>
<dbReference type="InterPro" id="IPR032783">
    <property type="entry name" value="AraC_lig"/>
</dbReference>
<keyword evidence="2" id="KW-0238">DNA-binding</keyword>
<dbReference type="Pfam" id="PF12852">
    <property type="entry name" value="Cupin_6"/>
    <property type="match status" value="1"/>
</dbReference>
<reference evidence="5 6" key="1">
    <citation type="journal article" date="2018" name="Nat. Biotechnol.">
        <title>A standardized bacterial taxonomy based on genome phylogeny substantially revises the tree of life.</title>
        <authorList>
            <person name="Parks D.H."/>
            <person name="Chuvochina M."/>
            <person name="Waite D.W."/>
            <person name="Rinke C."/>
            <person name="Skarshewski A."/>
            <person name="Chaumeil P.A."/>
            <person name="Hugenholtz P."/>
        </authorList>
    </citation>
    <scope>NUCLEOTIDE SEQUENCE [LARGE SCALE GENOMIC DNA]</scope>
    <source>
        <strain evidence="5">UBA10707</strain>
    </source>
</reference>
<keyword evidence="1" id="KW-0805">Transcription regulation</keyword>
<keyword evidence="3" id="KW-0804">Transcription</keyword>
<dbReference type="InterPro" id="IPR050204">
    <property type="entry name" value="AraC_XylS_family_regulators"/>
</dbReference>
<dbReference type="Pfam" id="PF12833">
    <property type="entry name" value="HTH_18"/>
    <property type="match status" value="1"/>
</dbReference>
<evidence type="ECO:0000256" key="1">
    <source>
        <dbReference type="ARBA" id="ARBA00023015"/>
    </source>
</evidence>
<dbReference type="InterPro" id="IPR018062">
    <property type="entry name" value="HTH_AraC-typ_CS"/>
</dbReference>
<sequence length="320" mass="35622">MSQIDWLSRLLQLITVTGQLDVRCVYSAPWRMNEAASAAYEIPYHVILHGRAIIEDPETETAQELVSGDIVLLPHGSAHILHDGSGKKPRMAHDRQGSAGWMLSENDGRGERLDMLCGRFRITPPHDRLIHNYLPRHLVVRVIDTKDDASIGAAARHLSSLVDLMRMEADGEKVGGYAILNALSSALFTLTLRAASESEQAPVGLLALTSYPRLAPAISAMFSDPQKNWNLQNLADLCNMSRATFMRHFQDKLGYSAFELLVDIRMSLAANQLKKPNMTTEAVAELVGYQSISAFRRVFTDKIGMTPGQWRRQEQPDSTQ</sequence>
<evidence type="ECO:0000313" key="6">
    <source>
        <dbReference type="Proteomes" id="UP000264036"/>
    </source>
</evidence>
<comment type="caution">
    <text evidence="5">The sequence shown here is derived from an EMBL/GenBank/DDBJ whole genome shotgun (WGS) entry which is preliminary data.</text>
</comment>
<dbReference type="GO" id="GO:0043565">
    <property type="term" value="F:sequence-specific DNA binding"/>
    <property type="evidence" value="ECO:0007669"/>
    <property type="project" value="InterPro"/>
</dbReference>
<dbReference type="Gene3D" id="1.10.10.60">
    <property type="entry name" value="Homeodomain-like"/>
    <property type="match status" value="1"/>
</dbReference>
<organism evidence="5 6">
    <name type="scientific">Advenella kashmirensis</name>
    <dbReference type="NCBI Taxonomy" id="310575"/>
    <lineage>
        <taxon>Bacteria</taxon>
        <taxon>Pseudomonadati</taxon>
        <taxon>Pseudomonadota</taxon>
        <taxon>Betaproteobacteria</taxon>
        <taxon>Burkholderiales</taxon>
        <taxon>Alcaligenaceae</taxon>
    </lineage>
</organism>
<gene>
    <name evidence="5" type="ORF">DD666_20485</name>
</gene>
<evidence type="ECO:0000313" key="5">
    <source>
        <dbReference type="EMBL" id="HBP31773.1"/>
    </source>
</evidence>
<protein>
    <submittedName>
        <fullName evidence="5">AraC family transcriptional regulator</fullName>
    </submittedName>
</protein>
<feature type="domain" description="HTH araC/xylS-type" evidence="4">
    <location>
        <begin position="212"/>
        <end position="313"/>
    </location>
</feature>
<evidence type="ECO:0000259" key="4">
    <source>
        <dbReference type="PROSITE" id="PS01124"/>
    </source>
</evidence>
<dbReference type="AlphaFoldDB" id="A0A356LL67"/>